<dbReference type="RefSeq" id="WP_057180170.1">
    <property type="nucleotide sequence ID" value="NZ_BDQM01000011.1"/>
</dbReference>
<gene>
    <name evidence="1" type="ORF">MTCD1_01779</name>
</gene>
<comment type="caution">
    <text evidence="1">The sequence shown here is derived from an EMBL/GenBank/DDBJ whole genome shotgun (WGS) entry which is preliminary data.</text>
</comment>
<dbReference type="EMBL" id="BDQM01000011">
    <property type="protein sequence ID" value="GAW96169.1"/>
    <property type="molecule type" value="Genomic_DNA"/>
</dbReference>
<keyword evidence="2" id="KW-1185">Reference proteome</keyword>
<proteinExistence type="predicted"/>
<sequence>MISSQQEGLLNNENSDELMKRLNKSVKDIHGAYANTSDILASLGQLGYEQKSFLASSEQRVERALGSYMESINRTDNEDNDNYSFELSVKTKQGDIINIIFNSSQGYDESTGQTVDGFTLSYQVEGDLSEAEHQALTEVLAGIGQMADEFFKVSQNSYSNYVPAGQADFNLDFLADFNHQQLSGFDVSFSTTENQQFGSSENNLDLSYHIDQESNQQALIFNSQAGVNEIDFSLDMSTFGGKDVKQIQQYLATLDKNIEDSRYHSKGDNKTSAFGKKDDLKMQQGFAIFKGAFASMSLAAQRYSNIESIAAQQFTDGRAMVAELVDNMISNDPRYQGLGSETNNSLGAGISKLADFDAKFSFSKEPLGRGLRPKISIELAQVTQQHKSGKLTGISQSKTLATHFDYQLTRPDYYDKTESYNIATAVKNQALLGLDQQHQVDVSKETYQFNPKTNQYELQMAFNEKIASESNIRLINDIWLENTESSHTMDKKERIANEGSPEDFKRTNHHSHKKLMTLIGDLDKLAENKHLKRQYLTALDEVNFFMDSNTK</sequence>
<name>A0ABQ0MUY5_9GAMM</name>
<evidence type="ECO:0000313" key="2">
    <source>
        <dbReference type="Proteomes" id="UP000197068"/>
    </source>
</evidence>
<protein>
    <submittedName>
        <fullName evidence="1">Uncharacterized protein</fullName>
    </submittedName>
</protein>
<accession>A0ABQ0MUY5</accession>
<dbReference type="Proteomes" id="UP000197068">
    <property type="component" value="Unassembled WGS sequence"/>
</dbReference>
<reference evidence="1 2" key="1">
    <citation type="submission" date="2017-06" db="EMBL/GenBank/DDBJ databases">
        <title>Whole Genome Sequences of Colwellia marinimaniae MTCD1.</title>
        <authorList>
            <person name="Kusumoto H."/>
            <person name="Inoue M."/>
            <person name="Tanikawa K."/>
            <person name="Maeji H."/>
            <person name="Cameron J.H."/>
            <person name="Bartlett D.H."/>
        </authorList>
    </citation>
    <scope>NUCLEOTIDE SEQUENCE [LARGE SCALE GENOMIC DNA]</scope>
    <source>
        <strain evidence="1 2">MTCD1</strain>
    </source>
</reference>
<evidence type="ECO:0000313" key="1">
    <source>
        <dbReference type="EMBL" id="GAW96169.1"/>
    </source>
</evidence>
<organism evidence="1 2">
    <name type="scientific">Colwellia marinimaniae</name>
    <dbReference type="NCBI Taxonomy" id="1513592"/>
    <lineage>
        <taxon>Bacteria</taxon>
        <taxon>Pseudomonadati</taxon>
        <taxon>Pseudomonadota</taxon>
        <taxon>Gammaproteobacteria</taxon>
        <taxon>Alteromonadales</taxon>
        <taxon>Colwelliaceae</taxon>
        <taxon>Colwellia</taxon>
    </lineage>
</organism>